<dbReference type="STRING" id="519442.Huta_1645"/>
<protein>
    <submittedName>
        <fullName evidence="3">Esterase/lipase-like protein</fullName>
    </submittedName>
</protein>
<dbReference type="GeneID" id="8383925"/>
<dbReference type="InterPro" id="IPR049492">
    <property type="entry name" value="BD-FAE-like_dom"/>
</dbReference>
<evidence type="ECO:0000313" key="3">
    <source>
        <dbReference type="EMBL" id="ACV11819.1"/>
    </source>
</evidence>
<evidence type="ECO:0000313" key="4">
    <source>
        <dbReference type="Proteomes" id="UP000002071"/>
    </source>
</evidence>
<dbReference type="OrthoDB" id="33195at2157"/>
<keyword evidence="4" id="KW-1185">Reference proteome</keyword>
<dbReference type="HOGENOM" id="CLU_012494_4_0_2"/>
<dbReference type="Gene3D" id="3.40.50.1820">
    <property type="entry name" value="alpha/beta hydrolase"/>
    <property type="match status" value="1"/>
</dbReference>
<feature type="domain" description="BD-FAE-like" evidence="2">
    <location>
        <begin position="95"/>
        <end position="251"/>
    </location>
</feature>
<sequence>MSDPTIHQGIPYADRESGEMKLDLYVPERENPPLVVYVHGGGWIAATRSNIPDPAKYAAEWGCAIASVSYRLQEAPDGAGVEEMYDPDNPTPRGSFPDHFVDVKAAIRWLRAHAEDYGYDADQIAAWGSSAGGHLALLAGVVDDVTDLGDAFADEVEKTVAPAESGAVQAVISWYGATDFRLIEDMSDEAQDDDGLIPLLLGGPQSEHPERWAQASPVTHVTPESPPALLMHGRKDEVVAVEHSRQFFDALENAGVDAVFYELHDLNHVWVERVEEIEGERVAMDLLAADPTHAQSVYEATHVEEGGSPDRLFGDLPPAGPEAILEFLERTIK</sequence>
<dbReference type="SUPFAM" id="SSF53474">
    <property type="entry name" value="alpha/beta-Hydrolases"/>
    <property type="match status" value="1"/>
</dbReference>
<organism evidence="3 4">
    <name type="scientific">Halorhabdus utahensis (strain DSM 12940 / JCM 11049 / AX-2)</name>
    <dbReference type="NCBI Taxonomy" id="519442"/>
    <lineage>
        <taxon>Archaea</taxon>
        <taxon>Methanobacteriati</taxon>
        <taxon>Methanobacteriota</taxon>
        <taxon>Stenosarchaea group</taxon>
        <taxon>Halobacteria</taxon>
        <taxon>Halobacteriales</taxon>
        <taxon>Haloarculaceae</taxon>
        <taxon>Halorhabdus</taxon>
    </lineage>
</organism>
<gene>
    <name evidence="3" type="ordered locus">Huta_1645</name>
</gene>
<dbReference type="Pfam" id="PF20434">
    <property type="entry name" value="BD-FAE"/>
    <property type="match status" value="2"/>
</dbReference>
<dbReference type="KEGG" id="hut:Huta_1645"/>
<dbReference type="AlphaFoldDB" id="C7NQ75"/>
<dbReference type="InterPro" id="IPR029058">
    <property type="entry name" value="AB_hydrolase_fold"/>
</dbReference>
<dbReference type="PANTHER" id="PTHR48081:SF13">
    <property type="entry name" value="ALPHA_BETA HYDROLASE"/>
    <property type="match status" value="1"/>
</dbReference>
<dbReference type="eggNOG" id="arCOG01646">
    <property type="taxonomic scope" value="Archaea"/>
</dbReference>
<dbReference type="RefSeq" id="WP_015789392.1">
    <property type="nucleotide sequence ID" value="NC_013158.1"/>
</dbReference>
<dbReference type="EMBL" id="CP001687">
    <property type="protein sequence ID" value="ACV11819.1"/>
    <property type="molecule type" value="Genomic_DNA"/>
</dbReference>
<dbReference type="Proteomes" id="UP000002071">
    <property type="component" value="Chromosome"/>
</dbReference>
<dbReference type="GO" id="GO:0016787">
    <property type="term" value="F:hydrolase activity"/>
    <property type="evidence" value="ECO:0007669"/>
    <property type="project" value="UniProtKB-KW"/>
</dbReference>
<keyword evidence="1" id="KW-0378">Hydrolase</keyword>
<feature type="domain" description="BD-FAE-like" evidence="2">
    <location>
        <begin position="22"/>
        <end position="74"/>
    </location>
</feature>
<evidence type="ECO:0000256" key="1">
    <source>
        <dbReference type="ARBA" id="ARBA00022801"/>
    </source>
</evidence>
<evidence type="ECO:0000259" key="2">
    <source>
        <dbReference type="Pfam" id="PF20434"/>
    </source>
</evidence>
<name>C7NQ75_HALUD</name>
<accession>C7NQ75</accession>
<dbReference type="InterPro" id="IPR050300">
    <property type="entry name" value="GDXG_lipolytic_enzyme"/>
</dbReference>
<dbReference type="PANTHER" id="PTHR48081">
    <property type="entry name" value="AB HYDROLASE SUPERFAMILY PROTEIN C4A8.06C"/>
    <property type="match status" value="1"/>
</dbReference>
<reference evidence="3 4" key="1">
    <citation type="journal article" date="2009" name="Stand. Genomic Sci.">
        <title>Complete genome sequence of Halorhabdus utahensis type strain (AX-2).</title>
        <authorList>
            <person name="Anderson I."/>
            <person name="Tindall B.J."/>
            <person name="Pomrenke H."/>
            <person name="Goker M."/>
            <person name="Lapidus A."/>
            <person name="Nolan M."/>
            <person name="Copeland A."/>
            <person name="Glavina Del Rio T."/>
            <person name="Chen F."/>
            <person name="Tice H."/>
            <person name="Cheng J.F."/>
            <person name="Lucas S."/>
            <person name="Chertkov O."/>
            <person name="Bruce D."/>
            <person name="Brettin T."/>
            <person name="Detter J.C."/>
            <person name="Han C."/>
            <person name="Goodwin L."/>
            <person name="Land M."/>
            <person name="Hauser L."/>
            <person name="Chang Y.J."/>
            <person name="Jeffries C.D."/>
            <person name="Pitluck S."/>
            <person name="Pati A."/>
            <person name="Mavromatis K."/>
            <person name="Ivanova N."/>
            <person name="Ovchinnikova G."/>
            <person name="Chen A."/>
            <person name="Palaniappan K."/>
            <person name="Chain P."/>
            <person name="Rohde M."/>
            <person name="Bristow J."/>
            <person name="Eisen J.A."/>
            <person name="Markowitz V."/>
            <person name="Hugenholtz P."/>
            <person name="Kyrpides N.C."/>
            <person name="Klenk H.P."/>
        </authorList>
    </citation>
    <scope>NUCLEOTIDE SEQUENCE [LARGE SCALE GENOMIC DNA]</scope>
    <source>
        <strain evidence="4">DSM 12940 / JCM 11049 / AX-2</strain>
    </source>
</reference>
<proteinExistence type="predicted"/>